<organism evidence="2 3">
    <name type="scientific">Dryococelus australis</name>
    <dbReference type="NCBI Taxonomy" id="614101"/>
    <lineage>
        <taxon>Eukaryota</taxon>
        <taxon>Metazoa</taxon>
        <taxon>Ecdysozoa</taxon>
        <taxon>Arthropoda</taxon>
        <taxon>Hexapoda</taxon>
        <taxon>Insecta</taxon>
        <taxon>Pterygota</taxon>
        <taxon>Neoptera</taxon>
        <taxon>Polyneoptera</taxon>
        <taxon>Phasmatodea</taxon>
        <taxon>Verophasmatodea</taxon>
        <taxon>Anareolatae</taxon>
        <taxon>Phasmatidae</taxon>
        <taxon>Eurycanthinae</taxon>
        <taxon>Dryococelus</taxon>
    </lineage>
</organism>
<dbReference type="Pfam" id="PF10545">
    <property type="entry name" value="MADF_DNA_bdg"/>
    <property type="match status" value="1"/>
</dbReference>
<proteinExistence type="predicted"/>
<evidence type="ECO:0000313" key="3">
    <source>
        <dbReference type="Proteomes" id="UP001159363"/>
    </source>
</evidence>
<keyword evidence="3" id="KW-1185">Reference proteome</keyword>
<accession>A0ABQ9HYW8</accession>
<gene>
    <name evidence="2" type="ORF">PR048_009076</name>
</gene>
<protein>
    <recommendedName>
        <fullName evidence="1">MADF domain-containing protein</fullName>
    </recommendedName>
</protein>
<name>A0ABQ9HYW8_9NEOP</name>
<comment type="caution">
    <text evidence="2">The sequence shown here is derived from an EMBL/GenBank/DDBJ whole genome shotgun (WGS) entry which is preliminary data.</text>
</comment>
<sequence length="176" mass="20145">MQTRVVATGRVTRAHVTCIVVLADCVHTKPRTHWRAAAAMQHASRRVIDSRASVDWTTNTRTLQMPHFEHKGIRRASVDRFSTYKQYPVLWNPIQGEYYKKPRKQDAWREIAAKIGVTSPVVSGEFTSPRQLIRARGHEQEDRVNTALEDGEEKSFCPYFASKMTSHSSHTRLQVG</sequence>
<reference evidence="2 3" key="1">
    <citation type="submission" date="2023-02" db="EMBL/GenBank/DDBJ databases">
        <title>LHISI_Scaffold_Assembly.</title>
        <authorList>
            <person name="Stuart O.P."/>
            <person name="Cleave R."/>
            <person name="Magrath M.J.L."/>
            <person name="Mikheyev A.S."/>
        </authorList>
    </citation>
    <scope>NUCLEOTIDE SEQUENCE [LARGE SCALE GENOMIC DNA]</scope>
    <source>
        <strain evidence="2">Daus_M_001</strain>
        <tissue evidence="2">Leg muscle</tissue>
    </source>
</reference>
<evidence type="ECO:0000313" key="2">
    <source>
        <dbReference type="EMBL" id="KAJ8889576.1"/>
    </source>
</evidence>
<evidence type="ECO:0000259" key="1">
    <source>
        <dbReference type="PROSITE" id="PS51029"/>
    </source>
</evidence>
<dbReference type="PROSITE" id="PS51029">
    <property type="entry name" value="MADF"/>
    <property type="match status" value="1"/>
</dbReference>
<dbReference type="Proteomes" id="UP001159363">
    <property type="component" value="Chromosome 3"/>
</dbReference>
<dbReference type="EMBL" id="JARBHB010000003">
    <property type="protein sequence ID" value="KAJ8889576.1"/>
    <property type="molecule type" value="Genomic_DNA"/>
</dbReference>
<feature type="domain" description="MADF" evidence="1">
    <location>
        <begin position="79"/>
        <end position="162"/>
    </location>
</feature>
<dbReference type="InterPro" id="IPR006578">
    <property type="entry name" value="MADF-dom"/>
</dbReference>